<accession>A0A922MJY8</accession>
<name>A0A922MJY8_SPOEX</name>
<protein>
    <recommendedName>
        <fullName evidence="3">Plastocyanin-like domain-containing protein</fullName>
    </recommendedName>
</protein>
<evidence type="ECO:0000256" key="1">
    <source>
        <dbReference type="ARBA" id="ARBA00022723"/>
    </source>
</evidence>
<dbReference type="GO" id="GO:0005886">
    <property type="term" value="C:plasma membrane"/>
    <property type="evidence" value="ECO:0007669"/>
    <property type="project" value="TreeGrafter"/>
</dbReference>
<sequence length="302" mass="34309">MMGFPVDLFLAPRDRFTLSCFNKSAELTRMKHCFNILNPLDAICNVKRNDAVCVSNLKSARPVDKAILQERPDVKIFLPFRFHFYKPKDLFKENTYRNYLVAPGGDHVLSLVDEISYRAPPAPPLSQMHELSPDLFCNGDNRPADCAVDCRCTHMIDVPLNSIVEIVLVDEVQSPNLSHPFHLHGTPYNVIGIGRSPDKNIKKINLKHALDLDRKGLLHRQYNLPPFKDTLAVPNNGYVVLRLKADNPGYWLFHCHFIYHIVIGMNLILHIGTQGDLPPVPPNFPRCGDHLPTITPPYFPIH</sequence>
<dbReference type="PROSITE" id="PS00080">
    <property type="entry name" value="MULTICOPPER_OXIDASE2"/>
    <property type="match status" value="1"/>
</dbReference>
<dbReference type="Gene3D" id="2.60.40.420">
    <property type="entry name" value="Cupredoxins - blue copper proteins"/>
    <property type="match status" value="1"/>
</dbReference>
<dbReference type="PANTHER" id="PTHR11709:SF232">
    <property type="entry name" value="STRAW, ISOFORM G"/>
    <property type="match status" value="1"/>
</dbReference>
<keyword evidence="1" id="KW-0479">Metal-binding</keyword>
<dbReference type="InterPro" id="IPR002355">
    <property type="entry name" value="Cu_oxidase_Cu_BS"/>
</dbReference>
<feature type="domain" description="Plastocyanin-like" evidence="3">
    <location>
        <begin position="123"/>
        <end position="267"/>
    </location>
</feature>
<dbReference type="Pfam" id="PF07731">
    <property type="entry name" value="Cu-oxidase_2"/>
    <property type="match status" value="1"/>
</dbReference>
<dbReference type="GO" id="GO:0006826">
    <property type="term" value="P:iron ion transport"/>
    <property type="evidence" value="ECO:0007669"/>
    <property type="project" value="TreeGrafter"/>
</dbReference>
<dbReference type="InterPro" id="IPR045087">
    <property type="entry name" value="Cu-oxidase_fam"/>
</dbReference>
<evidence type="ECO:0000259" key="3">
    <source>
        <dbReference type="Pfam" id="PF07731"/>
    </source>
</evidence>
<evidence type="ECO:0000313" key="5">
    <source>
        <dbReference type="Proteomes" id="UP000814243"/>
    </source>
</evidence>
<dbReference type="SUPFAM" id="SSF49503">
    <property type="entry name" value="Cupredoxins"/>
    <property type="match status" value="1"/>
</dbReference>
<comment type="caution">
    <text evidence="4">The sequence shown here is derived from an EMBL/GenBank/DDBJ whole genome shotgun (WGS) entry which is preliminary data.</text>
</comment>
<dbReference type="CDD" id="cd13905">
    <property type="entry name" value="CuRO_3_tcLLC2_insect_like"/>
    <property type="match status" value="1"/>
</dbReference>
<organism evidence="4 5">
    <name type="scientific">Spodoptera exigua</name>
    <name type="common">Beet armyworm</name>
    <name type="synonym">Noctua fulgens</name>
    <dbReference type="NCBI Taxonomy" id="7107"/>
    <lineage>
        <taxon>Eukaryota</taxon>
        <taxon>Metazoa</taxon>
        <taxon>Ecdysozoa</taxon>
        <taxon>Arthropoda</taxon>
        <taxon>Hexapoda</taxon>
        <taxon>Insecta</taxon>
        <taxon>Pterygota</taxon>
        <taxon>Neoptera</taxon>
        <taxon>Endopterygota</taxon>
        <taxon>Lepidoptera</taxon>
        <taxon>Glossata</taxon>
        <taxon>Ditrysia</taxon>
        <taxon>Noctuoidea</taxon>
        <taxon>Noctuidae</taxon>
        <taxon>Amphipyrinae</taxon>
        <taxon>Spodoptera</taxon>
    </lineage>
</organism>
<dbReference type="PANTHER" id="PTHR11709">
    <property type="entry name" value="MULTI-COPPER OXIDASE"/>
    <property type="match status" value="1"/>
</dbReference>
<reference evidence="4" key="1">
    <citation type="journal article" date="2021" name="G3 (Bethesda)">
        <title>Genome and transcriptome analysis of the beet armyworm Spodoptera exigua reveals targets for pest control. .</title>
        <authorList>
            <person name="Simon S."/>
            <person name="Breeschoten T."/>
            <person name="Jansen H.J."/>
            <person name="Dirks R.P."/>
            <person name="Schranz M.E."/>
            <person name="Ros V.I.D."/>
        </authorList>
    </citation>
    <scope>NUCLEOTIDE SEQUENCE</scope>
    <source>
        <strain evidence="4">TB_SE_WUR_2020</strain>
    </source>
</reference>
<dbReference type="GO" id="GO:0005507">
    <property type="term" value="F:copper ion binding"/>
    <property type="evidence" value="ECO:0007669"/>
    <property type="project" value="InterPro"/>
</dbReference>
<dbReference type="AlphaFoldDB" id="A0A922MJY8"/>
<keyword evidence="2" id="KW-0560">Oxidoreductase</keyword>
<proteinExistence type="predicted"/>
<dbReference type="InterPro" id="IPR033138">
    <property type="entry name" value="Cu_oxidase_CS"/>
</dbReference>
<gene>
    <name evidence="4" type="ORF">HF086_013359</name>
</gene>
<dbReference type="EMBL" id="JACEFF010000432">
    <property type="protein sequence ID" value="KAH9637873.1"/>
    <property type="molecule type" value="Genomic_DNA"/>
</dbReference>
<dbReference type="Proteomes" id="UP000814243">
    <property type="component" value="Unassembled WGS sequence"/>
</dbReference>
<dbReference type="GO" id="GO:0016491">
    <property type="term" value="F:oxidoreductase activity"/>
    <property type="evidence" value="ECO:0007669"/>
    <property type="project" value="UniProtKB-KW"/>
</dbReference>
<evidence type="ECO:0000256" key="2">
    <source>
        <dbReference type="ARBA" id="ARBA00023002"/>
    </source>
</evidence>
<dbReference type="PROSITE" id="PS00079">
    <property type="entry name" value="MULTICOPPER_OXIDASE1"/>
    <property type="match status" value="1"/>
</dbReference>
<dbReference type="InterPro" id="IPR008972">
    <property type="entry name" value="Cupredoxin"/>
</dbReference>
<dbReference type="InterPro" id="IPR011706">
    <property type="entry name" value="Cu-oxidase_C"/>
</dbReference>
<evidence type="ECO:0000313" key="4">
    <source>
        <dbReference type="EMBL" id="KAH9637873.1"/>
    </source>
</evidence>